<dbReference type="Proteomes" id="UP000541444">
    <property type="component" value="Unassembled WGS sequence"/>
</dbReference>
<comment type="caution">
    <text evidence="1">The sequence shown here is derived from an EMBL/GenBank/DDBJ whole genome shotgun (WGS) entry which is preliminary data.</text>
</comment>
<keyword evidence="2" id="KW-1185">Reference proteome</keyword>
<dbReference type="EMBL" id="JACGCM010000304">
    <property type="protein sequence ID" value="KAF6174089.1"/>
    <property type="molecule type" value="Genomic_DNA"/>
</dbReference>
<name>A0A7J7P3R3_9MAGN</name>
<dbReference type="PANTHER" id="PTHR33790:SF1">
    <property type="entry name" value="PROTEIN EARLY RESPONSIVE TO DEHYDRATION 15"/>
    <property type="match status" value="1"/>
</dbReference>
<dbReference type="OrthoDB" id="1918588at2759"/>
<dbReference type="InterPro" id="IPR040414">
    <property type="entry name" value="CID1/CID2"/>
</dbReference>
<sequence>MEVLSHRTGSDLNPNAPLFIPRAYQTVEDYSDEWWELVRSSSWFSDYWFQHCFQDPQNTLDFVENDDLILPEIEAVFDGYKEQQKDDVEEEDSDYYRELVSLGALKWNKPKGAPEKISKYLQKVPKIVNVKLSPRPIQQPR</sequence>
<reference evidence="1 2" key="1">
    <citation type="journal article" date="2020" name="IScience">
        <title>Genome Sequencing of the Endangered Kingdonia uniflora (Circaeasteraceae, Ranunculales) Reveals Potential Mechanisms of Evolutionary Specialization.</title>
        <authorList>
            <person name="Sun Y."/>
            <person name="Deng T."/>
            <person name="Zhang A."/>
            <person name="Moore M.J."/>
            <person name="Landis J.B."/>
            <person name="Lin N."/>
            <person name="Zhang H."/>
            <person name="Zhang X."/>
            <person name="Huang J."/>
            <person name="Zhang X."/>
            <person name="Sun H."/>
            <person name="Wang H."/>
        </authorList>
    </citation>
    <scope>NUCLEOTIDE SEQUENCE [LARGE SCALE GENOMIC DNA]</scope>
    <source>
        <strain evidence="1">TB1705</strain>
        <tissue evidence="1">Leaf</tissue>
    </source>
</reference>
<organism evidence="1 2">
    <name type="scientific">Kingdonia uniflora</name>
    <dbReference type="NCBI Taxonomy" id="39325"/>
    <lineage>
        <taxon>Eukaryota</taxon>
        <taxon>Viridiplantae</taxon>
        <taxon>Streptophyta</taxon>
        <taxon>Embryophyta</taxon>
        <taxon>Tracheophyta</taxon>
        <taxon>Spermatophyta</taxon>
        <taxon>Magnoliopsida</taxon>
        <taxon>Ranunculales</taxon>
        <taxon>Circaeasteraceae</taxon>
        <taxon>Kingdonia</taxon>
    </lineage>
</organism>
<accession>A0A7J7P3R3</accession>
<evidence type="ECO:0008006" key="3">
    <source>
        <dbReference type="Google" id="ProtNLM"/>
    </source>
</evidence>
<dbReference type="AlphaFoldDB" id="A0A7J7P3R3"/>
<gene>
    <name evidence="1" type="ORF">GIB67_020271</name>
</gene>
<dbReference type="PANTHER" id="PTHR33790">
    <property type="entry name" value="OS05G0344200 PROTEIN"/>
    <property type="match status" value="1"/>
</dbReference>
<proteinExistence type="predicted"/>
<evidence type="ECO:0000313" key="2">
    <source>
        <dbReference type="Proteomes" id="UP000541444"/>
    </source>
</evidence>
<protein>
    <recommendedName>
        <fullName evidence="3">Ataxin-2 C-terminal domain-containing protein</fullName>
    </recommendedName>
</protein>
<evidence type="ECO:0000313" key="1">
    <source>
        <dbReference type="EMBL" id="KAF6174089.1"/>
    </source>
</evidence>